<dbReference type="EC" id="1.5.1.3" evidence="3 7"/>
<evidence type="ECO:0000256" key="1">
    <source>
        <dbReference type="ARBA" id="ARBA00004903"/>
    </source>
</evidence>
<comment type="caution">
    <text evidence="9">The sequence shown here is derived from an EMBL/GenBank/DDBJ whole genome shotgun (WGS) entry which is preliminary data.</text>
</comment>
<dbReference type="PRINTS" id="PR00070">
    <property type="entry name" value="DHFR"/>
</dbReference>
<dbReference type="PANTHER" id="PTHR48069">
    <property type="entry name" value="DIHYDROFOLATE REDUCTASE"/>
    <property type="match status" value="1"/>
</dbReference>
<keyword evidence="6 7" id="KW-0560">Oxidoreductase</keyword>
<sequence length="166" mass="19054">MNIIVAVDENWAIGCRGDLLVRIPADHKMFRNETLGKVVVLGRKTMDTFPGGLPLQGRTNIVLTRNPEYQVKDAVAVHSVEELLEEVKKYDSQDIYVIGGDSVYRLLLPYCDTAHVTKIDRAYEADAYFPNLDEDGEWEITADSEEQTYFDTTYHFVKYERKKISK</sequence>
<proteinExistence type="inferred from homology"/>
<dbReference type="Proteomes" id="UP000094067">
    <property type="component" value="Unassembled WGS sequence"/>
</dbReference>
<keyword evidence="5 7" id="KW-0521">NADP</keyword>
<dbReference type="CDD" id="cd00209">
    <property type="entry name" value="DHFR"/>
    <property type="match status" value="1"/>
</dbReference>
<evidence type="ECO:0000256" key="3">
    <source>
        <dbReference type="ARBA" id="ARBA00012856"/>
    </source>
</evidence>
<evidence type="ECO:0000259" key="8">
    <source>
        <dbReference type="PROSITE" id="PS51330"/>
    </source>
</evidence>
<gene>
    <name evidence="9" type="primary">dfrD</name>
    <name evidence="9" type="ORF">BEI61_04063</name>
</gene>
<evidence type="ECO:0000256" key="4">
    <source>
        <dbReference type="ARBA" id="ARBA00022563"/>
    </source>
</evidence>
<dbReference type="PROSITE" id="PS51330">
    <property type="entry name" value="DHFR_2"/>
    <property type="match status" value="1"/>
</dbReference>
<comment type="function">
    <text evidence="7">Key enzyme in folate metabolism. Catalyzes an essential reaction for de novo glycine and purine synthesis, and for DNA precursor synthesis.</text>
</comment>
<evidence type="ECO:0000313" key="9">
    <source>
        <dbReference type="EMBL" id="ODM03268.1"/>
    </source>
</evidence>
<dbReference type="EMBL" id="MCGH01000003">
    <property type="protein sequence ID" value="ODM03268.1"/>
    <property type="molecule type" value="Genomic_DNA"/>
</dbReference>
<evidence type="ECO:0000256" key="5">
    <source>
        <dbReference type="ARBA" id="ARBA00022857"/>
    </source>
</evidence>
<dbReference type="PANTHER" id="PTHR48069:SF3">
    <property type="entry name" value="DIHYDROFOLATE REDUCTASE"/>
    <property type="match status" value="1"/>
</dbReference>
<dbReference type="InterPro" id="IPR001796">
    <property type="entry name" value="DHFR_dom"/>
</dbReference>
<dbReference type="GO" id="GO:0050661">
    <property type="term" value="F:NADP binding"/>
    <property type="evidence" value="ECO:0007669"/>
    <property type="project" value="InterPro"/>
</dbReference>
<protein>
    <recommendedName>
        <fullName evidence="3 7">Dihydrofolate reductase</fullName>
        <ecNumber evidence="3 7">1.5.1.3</ecNumber>
    </recommendedName>
</protein>
<dbReference type="PIRSF" id="PIRSF000194">
    <property type="entry name" value="DHFR"/>
    <property type="match status" value="1"/>
</dbReference>
<dbReference type="SUPFAM" id="SSF53597">
    <property type="entry name" value="Dihydrofolate reductase-like"/>
    <property type="match status" value="1"/>
</dbReference>
<dbReference type="InterPro" id="IPR024072">
    <property type="entry name" value="DHFR-like_dom_sf"/>
</dbReference>
<dbReference type="UniPathway" id="UPA00077">
    <property type="reaction ID" value="UER00158"/>
</dbReference>
<dbReference type="GO" id="GO:0046654">
    <property type="term" value="P:tetrahydrofolate biosynthetic process"/>
    <property type="evidence" value="ECO:0007669"/>
    <property type="project" value="UniProtKB-UniPathway"/>
</dbReference>
<evidence type="ECO:0000313" key="10">
    <source>
        <dbReference type="Proteomes" id="UP000094067"/>
    </source>
</evidence>
<comment type="pathway">
    <text evidence="1 7">Cofactor biosynthesis; tetrahydrofolate biosynthesis; 5,6,7,8-tetrahydrofolate from 7,8-dihydrofolate: step 1/1.</text>
</comment>
<evidence type="ECO:0000256" key="6">
    <source>
        <dbReference type="ARBA" id="ARBA00023002"/>
    </source>
</evidence>
<organism evidence="9 10">
    <name type="scientific">Eisenbergiella tayi</name>
    <dbReference type="NCBI Taxonomy" id="1432052"/>
    <lineage>
        <taxon>Bacteria</taxon>
        <taxon>Bacillati</taxon>
        <taxon>Bacillota</taxon>
        <taxon>Clostridia</taxon>
        <taxon>Lachnospirales</taxon>
        <taxon>Lachnospiraceae</taxon>
        <taxon>Eisenbergiella</taxon>
    </lineage>
</organism>
<feature type="domain" description="DHFR" evidence="8">
    <location>
        <begin position="1"/>
        <end position="166"/>
    </location>
</feature>
<dbReference type="GO" id="GO:0005829">
    <property type="term" value="C:cytosol"/>
    <property type="evidence" value="ECO:0007669"/>
    <property type="project" value="TreeGrafter"/>
</dbReference>
<keyword evidence="4 7" id="KW-0554">One-carbon metabolism</keyword>
<dbReference type="GO" id="GO:0046452">
    <property type="term" value="P:dihydrofolate metabolic process"/>
    <property type="evidence" value="ECO:0007669"/>
    <property type="project" value="TreeGrafter"/>
</dbReference>
<dbReference type="RefSeq" id="WP_069154749.1">
    <property type="nucleotide sequence ID" value="NZ_MCGH01000003.1"/>
</dbReference>
<dbReference type="GO" id="GO:0046655">
    <property type="term" value="P:folic acid metabolic process"/>
    <property type="evidence" value="ECO:0007669"/>
    <property type="project" value="TreeGrafter"/>
</dbReference>
<dbReference type="Pfam" id="PF00186">
    <property type="entry name" value="DHFR_1"/>
    <property type="match status" value="1"/>
</dbReference>
<evidence type="ECO:0000256" key="7">
    <source>
        <dbReference type="PIRNR" id="PIRNR000194"/>
    </source>
</evidence>
<dbReference type="AlphaFoldDB" id="A0A1E3A3F7"/>
<reference evidence="9 10" key="1">
    <citation type="submission" date="2016-07" db="EMBL/GenBank/DDBJ databases">
        <title>Characterization of isolates of Eisenbergiella tayi derived from blood cultures, using whole genome sequencing.</title>
        <authorList>
            <person name="Burdz T."/>
            <person name="Wiebe D."/>
            <person name="Huynh C."/>
            <person name="Bernard K."/>
        </authorList>
    </citation>
    <scope>NUCLEOTIDE SEQUENCE [LARGE SCALE GENOMIC DNA]</scope>
    <source>
        <strain evidence="9 10">NML 110608</strain>
    </source>
</reference>
<dbReference type="GO" id="GO:0006730">
    <property type="term" value="P:one-carbon metabolic process"/>
    <property type="evidence" value="ECO:0007669"/>
    <property type="project" value="UniProtKB-KW"/>
</dbReference>
<dbReference type="GO" id="GO:0004146">
    <property type="term" value="F:dihydrofolate reductase activity"/>
    <property type="evidence" value="ECO:0007669"/>
    <property type="project" value="UniProtKB-EC"/>
</dbReference>
<accession>A0A1E3A3F7</accession>
<name>A0A1E3A3F7_9FIRM</name>
<dbReference type="InterPro" id="IPR012259">
    <property type="entry name" value="DHFR"/>
</dbReference>
<dbReference type="PATRIC" id="fig|1432052.4.peg.4494"/>
<dbReference type="Gene3D" id="3.40.430.10">
    <property type="entry name" value="Dihydrofolate Reductase, subunit A"/>
    <property type="match status" value="1"/>
</dbReference>
<evidence type="ECO:0000256" key="2">
    <source>
        <dbReference type="ARBA" id="ARBA00009539"/>
    </source>
</evidence>
<comment type="catalytic activity">
    <reaction evidence="7">
        <text>(6S)-5,6,7,8-tetrahydrofolate + NADP(+) = 7,8-dihydrofolate + NADPH + H(+)</text>
        <dbReference type="Rhea" id="RHEA:15009"/>
        <dbReference type="ChEBI" id="CHEBI:15378"/>
        <dbReference type="ChEBI" id="CHEBI:57451"/>
        <dbReference type="ChEBI" id="CHEBI:57453"/>
        <dbReference type="ChEBI" id="CHEBI:57783"/>
        <dbReference type="ChEBI" id="CHEBI:58349"/>
        <dbReference type="EC" id="1.5.1.3"/>
    </reaction>
</comment>
<comment type="similarity">
    <text evidence="2 7">Belongs to the dihydrofolate reductase family.</text>
</comment>